<organism evidence="3 4">
    <name type="scientific">Mucilaginibacter ginsenosidivorax</name>
    <dbReference type="NCBI Taxonomy" id="862126"/>
    <lineage>
        <taxon>Bacteria</taxon>
        <taxon>Pseudomonadati</taxon>
        <taxon>Bacteroidota</taxon>
        <taxon>Sphingobacteriia</taxon>
        <taxon>Sphingobacteriales</taxon>
        <taxon>Sphingobacteriaceae</taxon>
        <taxon>Mucilaginibacter</taxon>
    </lineage>
</organism>
<feature type="chain" id="PRO_5022731747" description="DUF5723 domain-containing protein" evidence="1">
    <location>
        <begin position="20"/>
        <end position="481"/>
    </location>
</feature>
<dbReference type="KEGG" id="mgk:FSB76_27945"/>
<protein>
    <recommendedName>
        <fullName evidence="2">DUF5723 domain-containing protein</fullName>
    </recommendedName>
</protein>
<feature type="domain" description="DUF5723" evidence="2">
    <location>
        <begin position="50"/>
        <end position="409"/>
    </location>
</feature>
<dbReference type="OrthoDB" id="783295at2"/>
<dbReference type="Pfam" id="PF18990">
    <property type="entry name" value="DUF5723"/>
    <property type="match status" value="1"/>
</dbReference>
<dbReference type="InterPro" id="IPR043781">
    <property type="entry name" value="DUF5723"/>
</dbReference>
<evidence type="ECO:0000313" key="3">
    <source>
        <dbReference type="EMBL" id="QEC79598.1"/>
    </source>
</evidence>
<sequence>MNKIYILFFFLLISFSASAQQFSQYNTGTLYDSFENPSVRSFIPDSSRQYAFNFFLPNFGANAYVTGDIQQALKNRLFSSTPTYKASSLQIGKSKYNHFNANVNAYGIMLKSFTSLNGDVEMGFSYQLKAESRGLVSDETIALFDNVANFKGNPYDDIFNNHFQLQTYNQISYSYRERINKQFAFGFKLSALLGVKYSKFDITGSHAVFDSVNNQATLSMRGRYYSSYIPGQPSAHDYLPNFRSPGASITIGTSYITDDKITIQANIKDLGFIHWSSRSLASNFDNTTTITGLASGHREDSIYNAVIKLFRSTEAMSKIGSFTTKTNARGELSASKTYWIDYDNNFKYTPTLIGSKEFWFTGFTAALVNHVQYQNYTATITASYDDMKLFNVGAQLMYKTPNFEVYGGTERLINTGRLAFAALGNQTQIDHIGTYSGMDIFLGFSLKFGAVIEHPMNSSYIPMGEKGFFGRLWGRLFKTGN</sequence>
<keyword evidence="4" id="KW-1185">Reference proteome</keyword>
<reference evidence="3 4" key="1">
    <citation type="journal article" date="2013" name="J. Microbiol.">
        <title>Mucilaginibacter ginsenosidivorax sp. nov., with ginsenoside converting activity isolated from sediment.</title>
        <authorList>
            <person name="Kim J.K."/>
            <person name="Choi T.E."/>
            <person name="Liu Q.M."/>
            <person name="Park H.Y."/>
            <person name="Yi T.H."/>
            <person name="Yoon M.H."/>
            <person name="Kim S.C."/>
            <person name="Im W.T."/>
        </authorList>
    </citation>
    <scope>NUCLEOTIDE SEQUENCE [LARGE SCALE GENOMIC DNA]</scope>
    <source>
        <strain evidence="3 4">KHI28</strain>
    </source>
</reference>
<evidence type="ECO:0000259" key="2">
    <source>
        <dbReference type="Pfam" id="PF18990"/>
    </source>
</evidence>
<name>A0A5B8WC32_9SPHI</name>
<evidence type="ECO:0000256" key="1">
    <source>
        <dbReference type="SAM" id="SignalP"/>
    </source>
</evidence>
<proteinExistence type="predicted"/>
<accession>A0A5B8WC32</accession>
<keyword evidence="1" id="KW-0732">Signal</keyword>
<dbReference type="EMBL" id="CP042437">
    <property type="protein sequence ID" value="QEC79598.1"/>
    <property type="molecule type" value="Genomic_DNA"/>
</dbReference>
<dbReference type="AlphaFoldDB" id="A0A5B8WC32"/>
<gene>
    <name evidence="3" type="ORF">FSB76_27945</name>
</gene>
<dbReference type="Proteomes" id="UP000321362">
    <property type="component" value="Chromosome"/>
</dbReference>
<dbReference type="RefSeq" id="WP_147059351.1">
    <property type="nucleotide sequence ID" value="NZ_CP042437.1"/>
</dbReference>
<evidence type="ECO:0000313" key="4">
    <source>
        <dbReference type="Proteomes" id="UP000321362"/>
    </source>
</evidence>
<feature type="signal peptide" evidence="1">
    <location>
        <begin position="1"/>
        <end position="19"/>
    </location>
</feature>